<evidence type="ECO:0000313" key="1">
    <source>
        <dbReference type="Proteomes" id="UP000036681"/>
    </source>
</evidence>
<dbReference type="WBParaSite" id="ALUE_0000134001-mRNA-1">
    <property type="protein sequence ID" value="ALUE_0000134001-mRNA-1"/>
    <property type="gene ID" value="ALUE_0000134001"/>
</dbReference>
<protein>
    <submittedName>
        <fullName evidence="2">HTH_48 domain-containing protein</fullName>
    </submittedName>
</protein>
<name>A0A0M3HIJ5_ASCLU</name>
<reference evidence="2" key="1">
    <citation type="submission" date="2017-02" db="UniProtKB">
        <authorList>
            <consortium name="WormBaseParasite"/>
        </authorList>
    </citation>
    <scope>IDENTIFICATION</scope>
</reference>
<organism evidence="1 2">
    <name type="scientific">Ascaris lumbricoides</name>
    <name type="common">Giant roundworm</name>
    <dbReference type="NCBI Taxonomy" id="6252"/>
    <lineage>
        <taxon>Eukaryota</taxon>
        <taxon>Metazoa</taxon>
        <taxon>Ecdysozoa</taxon>
        <taxon>Nematoda</taxon>
        <taxon>Chromadorea</taxon>
        <taxon>Rhabditida</taxon>
        <taxon>Spirurina</taxon>
        <taxon>Ascaridomorpha</taxon>
        <taxon>Ascaridoidea</taxon>
        <taxon>Ascarididae</taxon>
        <taxon>Ascaris</taxon>
    </lineage>
</organism>
<evidence type="ECO:0000313" key="2">
    <source>
        <dbReference type="WBParaSite" id="ALUE_0000134001-mRNA-1"/>
    </source>
</evidence>
<dbReference type="Proteomes" id="UP000036681">
    <property type="component" value="Unplaced"/>
</dbReference>
<dbReference type="AlphaFoldDB" id="A0A0M3HIJ5"/>
<proteinExistence type="predicted"/>
<sequence>MDSKLASHDDAYSAYLFEQRNLAIRILVAIEQSGLITELQQCFKLHKKKITVQLDRIGRNHKIRQKEPFDHIMIPVGPWINLQKNKP</sequence>
<accession>A0A0M3HIJ5</accession>
<keyword evidence="1" id="KW-1185">Reference proteome</keyword>